<evidence type="ECO:0000256" key="5">
    <source>
        <dbReference type="ARBA" id="ARBA00023136"/>
    </source>
</evidence>
<dbReference type="EMBL" id="QKZL01000003">
    <property type="protein sequence ID" value="PZX18479.1"/>
    <property type="molecule type" value="Genomic_DNA"/>
</dbReference>
<dbReference type="PANTHER" id="PTHR22911:SF6">
    <property type="entry name" value="SOLUTE CARRIER FAMILY 35 MEMBER G1"/>
    <property type="match status" value="1"/>
</dbReference>
<dbReference type="Pfam" id="PF00892">
    <property type="entry name" value="EamA"/>
    <property type="match status" value="2"/>
</dbReference>
<evidence type="ECO:0000259" key="7">
    <source>
        <dbReference type="Pfam" id="PF00892"/>
    </source>
</evidence>
<sequence length="294" mass="31086">MSDPIRGAALWMTGAIVSFSAMAVAGREVSFALDTFELMTYRSLVGLAIVVTVSALSGTIRQIPTRRIGLHGLRNVAHFTGQNLWFYAITMIPLAQVFAIEFTSPIWVALAAPFLLGERLTRTRLVVAALGFVGVLLVARPTLDGVSSGQAAAAGAAICFAGTAILTKVLTRTETITCILFWLTILQALMGLVCAGIDGDITLPTSETLPWLVLIGCAGLAAHFCLTTALGIAPATIVIPFDFLRLPVIAAVGMALYGEPLDPYVVLGAAIICGANYMNVIAEQRRRRTASVAH</sequence>
<evidence type="ECO:0000256" key="1">
    <source>
        <dbReference type="ARBA" id="ARBA00004141"/>
    </source>
</evidence>
<feature type="transmembrane region" description="Helical" evidence="6">
    <location>
        <begin position="125"/>
        <end position="143"/>
    </location>
</feature>
<feature type="transmembrane region" description="Helical" evidence="6">
    <location>
        <begin position="264"/>
        <end position="282"/>
    </location>
</feature>
<keyword evidence="3 6" id="KW-0812">Transmembrane</keyword>
<feature type="transmembrane region" description="Helical" evidence="6">
    <location>
        <begin position="41"/>
        <end position="60"/>
    </location>
</feature>
<feature type="transmembrane region" description="Helical" evidence="6">
    <location>
        <begin position="149"/>
        <end position="167"/>
    </location>
</feature>
<feature type="domain" description="EamA" evidence="7">
    <location>
        <begin position="149"/>
        <end position="278"/>
    </location>
</feature>
<proteinExistence type="inferred from homology"/>
<protein>
    <submittedName>
        <fullName evidence="8">Drug/metabolite transporter (DMT)-like permease</fullName>
    </submittedName>
</protein>
<comment type="similarity">
    <text evidence="2">Belongs to the drug/metabolite transporter (DMT) superfamily. 10 TMS drug/metabolite exporter (DME) (TC 2.A.7.3) family.</text>
</comment>
<evidence type="ECO:0000256" key="2">
    <source>
        <dbReference type="ARBA" id="ARBA00009853"/>
    </source>
</evidence>
<comment type="caution">
    <text evidence="8">The sequence shown here is derived from an EMBL/GenBank/DDBJ whole genome shotgun (WGS) entry which is preliminary data.</text>
</comment>
<comment type="subcellular location">
    <subcellularLocation>
        <location evidence="1">Membrane</location>
        <topology evidence="1">Multi-pass membrane protein</topology>
    </subcellularLocation>
</comment>
<name>A0A2W7Q9S4_9RHOB</name>
<accession>A0A2W7Q9S4</accession>
<evidence type="ECO:0000313" key="8">
    <source>
        <dbReference type="EMBL" id="PZX18479.1"/>
    </source>
</evidence>
<dbReference type="OrthoDB" id="9810329at2"/>
<dbReference type="AlphaFoldDB" id="A0A2W7Q9S4"/>
<dbReference type="InterPro" id="IPR037185">
    <property type="entry name" value="EmrE-like"/>
</dbReference>
<evidence type="ECO:0000313" key="9">
    <source>
        <dbReference type="Proteomes" id="UP000248916"/>
    </source>
</evidence>
<evidence type="ECO:0000256" key="3">
    <source>
        <dbReference type="ARBA" id="ARBA00022692"/>
    </source>
</evidence>
<feature type="transmembrane region" description="Helical" evidence="6">
    <location>
        <begin position="179"/>
        <end position="199"/>
    </location>
</feature>
<evidence type="ECO:0000256" key="6">
    <source>
        <dbReference type="SAM" id="Phobius"/>
    </source>
</evidence>
<reference evidence="8 9" key="1">
    <citation type="submission" date="2018-06" db="EMBL/GenBank/DDBJ databases">
        <title>Genomic Encyclopedia of Archaeal and Bacterial Type Strains, Phase II (KMG-II): from individual species to whole genera.</title>
        <authorList>
            <person name="Goeker M."/>
        </authorList>
    </citation>
    <scope>NUCLEOTIDE SEQUENCE [LARGE SCALE GENOMIC DNA]</scope>
    <source>
        <strain evidence="8 9">DSM 22009</strain>
    </source>
</reference>
<evidence type="ECO:0000256" key="4">
    <source>
        <dbReference type="ARBA" id="ARBA00022989"/>
    </source>
</evidence>
<feature type="transmembrane region" description="Helical" evidence="6">
    <location>
        <begin position="211"/>
        <end position="230"/>
    </location>
</feature>
<feature type="domain" description="EamA" evidence="7">
    <location>
        <begin position="8"/>
        <end position="139"/>
    </location>
</feature>
<keyword evidence="5 6" id="KW-0472">Membrane</keyword>
<dbReference type="GO" id="GO:0016020">
    <property type="term" value="C:membrane"/>
    <property type="evidence" value="ECO:0007669"/>
    <property type="project" value="UniProtKB-SubCell"/>
</dbReference>
<dbReference type="InterPro" id="IPR000620">
    <property type="entry name" value="EamA_dom"/>
</dbReference>
<organism evidence="8 9">
    <name type="scientific">Palleronia aestuarii</name>
    <dbReference type="NCBI Taxonomy" id="568105"/>
    <lineage>
        <taxon>Bacteria</taxon>
        <taxon>Pseudomonadati</taxon>
        <taxon>Pseudomonadota</taxon>
        <taxon>Alphaproteobacteria</taxon>
        <taxon>Rhodobacterales</taxon>
        <taxon>Roseobacteraceae</taxon>
        <taxon>Palleronia</taxon>
    </lineage>
</organism>
<dbReference type="Proteomes" id="UP000248916">
    <property type="component" value="Unassembled WGS sequence"/>
</dbReference>
<keyword evidence="4 6" id="KW-1133">Transmembrane helix</keyword>
<keyword evidence="9" id="KW-1185">Reference proteome</keyword>
<dbReference type="PANTHER" id="PTHR22911">
    <property type="entry name" value="ACYL-MALONYL CONDENSING ENZYME-RELATED"/>
    <property type="match status" value="1"/>
</dbReference>
<gene>
    <name evidence="8" type="ORF">LX81_01113</name>
</gene>
<dbReference type="RefSeq" id="WP_111536278.1">
    <property type="nucleotide sequence ID" value="NZ_QKZL01000003.1"/>
</dbReference>
<dbReference type="SUPFAM" id="SSF103481">
    <property type="entry name" value="Multidrug resistance efflux transporter EmrE"/>
    <property type="match status" value="2"/>
</dbReference>